<dbReference type="EMBL" id="CP147407">
    <property type="protein sequence ID" value="WXB95343.1"/>
    <property type="molecule type" value="Genomic_DNA"/>
</dbReference>
<evidence type="ECO:0000313" key="4">
    <source>
        <dbReference type="Proteomes" id="UP001377337"/>
    </source>
</evidence>
<reference evidence="3 4" key="1">
    <citation type="submission" date="2024-02" db="EMBL/GenBank/DDBJ databases">
        <title>Seven novel Bacillus-like species.</title>
        <authorList>
            <person name="Liu G."/>
        </authorList>
    </citation>
    <scope>NUCLEOTIDE SEQUENCE [LARGE SCALE GENOMIC DNA]</scope>
    <source>
        <strain evidence="3 4">FJAT-52054</strain>
    </source>
</reference>
<dbReference type="RefSeq" id="WP_338776802.1">
    <property type="nucleotide sequence ID" value="NZ_CP147407.1"/>
</dbReference>
<protein>
    <submittedName>
        <fullName evidence="3">DUF2642 domain-containing protein</fullName>
    </submittedName>
</protein>
<evidence type="ECO:0000256" key="1">
    <source>
        <dbReference type="SAM" id="Coils"/>
    </source>
</evidence>
<evidence type="ECO:0000313" key="3">
    <source>
        <dbReference type="EMBL" id="WXB95343.1"/>
    </source>
</evidence>
<keyword evidence="1" id="KW-0175">Coiled coil</keyword>
<accession>A0ABZ2NC68</accession>
<feature type="region of interest" description="Disordered" evidence="2">
    <location>
        <begin position="271"/>
        <end position="333"/>
    </location>
</feature>
<proteinExistence type="predicted"/>
<evidence type="ECO:0000256" key="2">
    <source>
        <dbReference type="SAM" id="MobiDB-lite"/>
    </source>
</evidence>
<organism evidence="3 4">
    <name type="scientific">Metabacillus sediminis</name>
    <dbReference type="NCBI Taxonomy" id="3117746"/>
    <lineage>
        <taxon>Bacteria</taxon>
        <taxon>Bacillati</taxon>
        <taxon>Bacillota</taxon>
        <taxon>Bacilli</taxon>
        <taxon>Bacillales</taxon>
        <taxon>Bacillaceae</taxon>
        <taxon>Metabacillus</taxon>
    </lineage>
</organism>
<feature type="coiled-coil region" evidence="1">
    <location>
        <begin position="71"/>
        <end position="119"/>
    </location>
</feature>
<keyword evidence="4" id="KW-1185">Reference proteome</keyword>
<name>A0ABZ2NC68_9BACI</name>
<sequence>MKQKQNSRYWKSYVGETVKINRGGPEAKKGTLLDLGTDFLVLAVEKPGPKSPVVYYQLHHVKSVTAESNSEQEADERAVAAEEAERELAAEEAERRLAAAEAEARLEEAEAQKEDVKAQEIPDYYYSRNFRSLLRMHEGEEVQINQGGPDSVKGTILDVKSDFVIVKSKKDVLYISMYHIKSLAGIISKEQENEQENEGKEDCGCEDEYFLAHSYDRLFQALRGSEIAIHSGGPEKAEGTLYEQGRGRYVLEGKKESIVIEPGHVRSIKAKMSNEEESNAEENQNGNEENENKSQDSNKNNQEANEKSEPVRERSYDRVYTQVTKTVDFHWKR</sequence>
<dbReference type="Proteomes" id="UP001377337">
    <property type="component" value="Chromosome"/>
</dbReference>
<feature type="compositionally biased region" description="Basic and acidic residues" evidence="2">
    <location>
        <begin position="304"/>
        <end position="317"/>
    </location>
</feature>
<gene>
    <name evidence="3" type="ORF">WCV65_12230</name>
</gene>